<dbReference type="Gene3D" id="3.40.190.150">
    <property type="entry name" value="Bordetella uptake gene, domain 1"/>
    <property type="match status" value="1"/>
</dbReference>
<feature type="chain" id="PRO_5032722829" evidence="2">
    <location>
        <begin position="30"/>
        <end position="331"/>
    </location>
</feature>
<dbReference type="InterPro" id="IPR005064">
    <property type="entry name" value="BUG"/>
</dbReference>
<sequence>MIKIRFQSAWAHYACTGLASLAMAATVQAAGFPDHPVTLVVPYPPAGTTDIAARTIAQAMEASLGQTIVVENRAGAGGSIGMGYVARAKPDGYTLGMGTIGTQTINQFLYKDLPFNPEQDFEPIALVMTTPNIIAVNVESKIKNMDDLIAAAKASGDEKLSYASPGVGSSVHLTGAYLEQVAGIDMLHVPFKGVSGSLPALIGGQVDILMDNLPSTLSQVKDGSKIRGIAITSAERSPSIPDIPTVAESGLKNMDVTAWFALYVPKGTPKDAKDKLIEAAKQALNTPELQAKFVTLGAQAGTLFGDDLKAFEKTERKRWSTLIQERNITKQ</sequence>
<gene>
    <name evidence="3" type="ORF">H0A62_08320</name>
</gene>
<dbReference type="PIRSF" id="PIRSF017082">
    <property type="entry name" value="YflP"/>
    <property type="match status" value="1"/>
</dbReference>
<dbReference type="SUPFAM" id="SSF53850">
    <property type="entry name" value="Periplasmic binding protein-like II"/>
    <property type="match status" value="1"/>
</dbReference>
<protein>
    <submittedName>
        <fullName evidence="3">Tripartite tricarboxylate transporter substrate binding protein</fullName>
    </submittedName>
</protein>
<reference evidence="3 4" key="1">
    <citation type="submission" date="2020-07" db="EMBL/GenBank/DDBJ databases">
        <title>Taxonomic revisions and descriptions of new bacterial species based on genomic comparisons in the high-G+C-content subgroup of the family Alcaligenaceae.</title>
        <authorList>
            <person name="Szabo A."/>
            <person name="Felfoldi T."/>
        </authorList>
    </citation>
    <scope>NUCLEOTIDE SEQUENCE [LARGE SCALE GENOMIC DNA]</scope>
    <source>
        <strain evidence="3 4">DSM 25667</strain>
    </source>
</reference>
<comment type="similarity">
    <text evidence="1">Belongs to the UPF0065 (bug) family.</text>
</comment>
<name>A0A853GXY8_9BURK</name>
<evidence type="ECO:0000256" key="2">
    <source>
        <dbReference type="SAM" id="SignalP"/>
    </source>
</evidence>
<dbReference type="PANTHER" id="PTHR42928:SF5">
    <property type="entry name" value="BLR1237 PROTEIN"/>
    <property type="match status" value="1"/>
</dbReference>
<evidence type="ECO:0000313" key="3">
    <source>
        <dbReference type="EMBL" id="NYT85606.1"/>
    </source>
</evidence>
<dbReference type="Gene3D" id="3.40.190.10">
    <property type="entry name" value="Periplasmic binding protein-like II"/>
    <property type="match status" value="1"/>
</dbReference>
<dbReference type="PANTHER" id="PTHR42928">
    <property type="entry name" value="TRICARBOXYLATE-BINDING PROTEIN"/>
    <property type="match status" value="1"/>
</dbReference>
<keyword evidence="4" id="KW-1185">Reference proteome</keyword>
<keyword evidence="2" id="KW-0732">Signal</keyword>
<dbReference type="RefSeq" id="WP_130039183.1">
    <property type="nucleotide sequence ID" value="NZ_JACCEV010000002.1"/>
</dbReference>
<dbReference type="Pfam" id="PF03401">
    <property type="entry name" value="TctC"/>
    <property type="match status" value="1"/>
</dbReference>
<proteinExistence type="inferred from homology"/>
<feature type="signal peptide" evidence="2">
    <location>
        <begin position="1"/>
        <end position="29"/>
    </location>
</feature>
<dbReference type="OrthoDB" id="8628587at2"/>
<evidence type="ECO:0000313" key="4">
    <source>
        <dbReference type="Proteomes" id="UP000554144"/>
    </source>
</evidence>
<evidence type="ECO:0000256" key="1">
    <source>
        <dbReference type="ARBA" id="ARBA00006987"/>
    </source>
</evidence>
<dbReference type="EMBL" id="JACCEV010000002">
    <property type="protein sequence ID" value="NYT85606.1"/>
    <property type="molecule type" value="Genomic_DNA"/>
</dbReference>
<comment type="caution">
    <text evidence="3">The sequence shown here is derived from an EMBL/GenBank/DDBJ whole genome shotgun (WGS) entry which is preliminary data.</text>
</comment>
<dbReference type="Proteomes" id="UP000554144">
    <property type="component" value="Unassembled WGS sequence"/>
</dbReference>
<dbReference type="InterPro" id="IPR042100">
    <property type="entry name" value="Bug_dom1"/>
</dbReference>
<dbReference type="AlphaFoldDB" id="A0A853GXY8"/>
<organism evidence="3 4">
    <name type="scientific">Pollutimonas harenae</name>
    <dbReference type="NCBI Taxonomy" id="657015"/>
    <lineage>
        <taxon>Bacteria</taxon>
        <taxon>Pseudomonadati</taxon>
        <taxon>Pseudomonadota</taxon>
        <taxon>Betaproteobacteria</taxon>
        <taxon>Burkholderiales</taxon>
        <taxon>Alcaligenaceae</taxon>
        <taxon>Pollutimonas</taxon>
    </lineage>
</organism>
<dbReference type="CDD" id="cd07012">
    <property type="entry name" value="PBP2_Bug_TTT"/>
    <property type="match status" value="1"/>
</dbReference>
<accession>A0A853GXY8</accession>